<keyword evidence="2" id="KW-1185">Reference proteome</keyword>
<accession>A0A5R9JB21</accession>
<proteinExistence type="predicted"/>
<dbReference type="OrthoDB" id="9789585at2"/>
<protein>
    <recommendedName>
        <fullName evidence="3">DUF3108 domain-containing protein</fullName>
    </recommendedName>
</protein>
<dbReference type="RefSeq" id="WP_138327066.1">
    <property type="nucleotide sequence ID" value="NZ_VCDI01000006.1"/>
</dbReference>
<dbReference type="EMBL" id="VCDI01000006">
    <property type="protein sequence ID" value="TLU71428.1"/>
    <property type="molecule type" value="Genomic_DNA"/>
</dbReference>
<dbReference type="AlphaFoldDB" id="A0A5R9JB21"/>
<dbReference type="Proteomes" id="UP000305654">
    <property type="component" value="Unassembled WGS sequence"/>
</dbReference>
<evidence type="ECO:0000313" key="1">
    <source>
        <dbReference type="EMBL" id="TLU71428.1"/>
    </source>
</evidence>
<organism evidence="1 2">
    <name type="scientific">Lichenicoccus roseus</name>
    <dbReference type="NCBI Taxonomy" id="2683649"/>
    <lineage>
        <taxon>Bacteria</taxon>
        <taxon>Pseudomonadati</taxon>
        <taxon>Pseudomonadota</taxon>
        <taxon>Alphaproteobacteria</taxon>
        <taxon>Acetobacterales</taxon>
        <taxon>Acetobacteraceae</taxon>
        <taxon>Lichenicoccus</taxon>
    </lineage>
</organism>
<evidence type="ECO:0000313" key="2">
    <source>
        <dbReference type="Proteomes" id="UP000305654"/>
    </source>
</evidence>
<evidence type="ECO:0008006" key="3">
    <source>
        <dbReference type="Google" id="ProtNLM"/>
    </source>
</evidence>
<sequence>MALPLTAPARADEVCHYAGSSDYGGHIAVEARAVTGIGGVYLDVRLQLDANPLPLVQTRYLMQEISVWHRDGLSQLAVNSRYRFDRHIVRQQWDLYDRVPGGLAAWRVQGKRLEDFQHRHPGFAPHWDLSRFGAPWLADYAAAGADRRPDLDLAHDMRGVRAPLALAFYWLRQTNHPGPVPVYLPGFKEQKLVELQIDGDAGTARGVGVRTWRTLPHYPGLDEHRPSSVTATISPDHHLLRLGFDLHGVEHSARAAIGMVGCTGTLPPPPG</sequence>
<gene>
    <name evidence="1" type="ORF">FE263_16105</name>
</gene>
<comment type="caution">
    <text evidence="1">The sequence shown here is derived from an EMBL/GenBank/DDBJ whole genome shotgun (WGS) entry which is preliminary data.</text>
</comment>
<name>A0A5R9JB21_9PROT</name>
<reference evidence="1 2" key="1">
    <citation type="submission" date="2019-05" db="EMBL/GenBank/DDBJ databases">
        <authorList>
            <person name="Pankratov T."/>
            <person name="Grouzdev D."/>
        </authorList>
    </citation>
    <scope>NUCLEOTIDE SEQUENCE [LARGE SCALE GENOMIC DNA]</scope>
    <source>
        <strain evidence="1 2">KEBCLARHB70R</strain>
    </source>
</reference>